<accession>A0A2W4WAI1</accession>
<sequence length="291" mass="33660">MENSKNVEEWNDFNSKHYQKGSEFINYSFLSQLFEQVIAKGNVRDIWFPGCGTSIVPKVFAELGFNTWATDVSDFAVAIQHEFTEKSVEQILEYGRRISVQNEQGELESQTLVNYLLMYHCADDYSFEKQGTFEVVNHDFRTSFYHAKFDCIVNIKAFQVFLSNAQRQIARVHYDALKSGGLAVFQTQNIVGKADLELKASLLNAGFHIQGFKTSSWFWNTLSEMLPLDLLHSYGVFEDYFWSDSDRQKYSKTLESLRQEFKQRSERESEETAHLLNDGETKVAKVFAWSG</sequence>
<organism evidence="1 2">
    <name type="scientific">Pseudanabaena frigida</name>
    <dbReference type="NCBI Taxonomy" id="945775"/>
    <lineage>
        <taxon>Bacteria</taxon>
        <taxon>Bacillati</taxon>
        <taxon>Cyanobacteriota</taxon>
        <taxon>Cyanophyceae</taxon>
        <taxon>Pseudanabaenales</taxon>
        <taxon>Pseudanabaenaceae</taxon>
        <taxon>Pseudanabaena</taxon>
    </lineage>
</organism>
<name>A0A2W4WAI1_9CYAN</name>
<gene>
    <name evidence="1" type="ORF">DCF19_15680</name>
</gene>
<comment type="caution">
    <text evidence="1">The sequence shown here is derived from an EMBL/GenBank/DDBJ whole genome shotgun (WGS) entry which is preliminary data.</text>
</comment>
<dbReference type="Gene3D" id="3.40.50.150">
    <property type="entry name" value="Vaccinia Virus protein VP39"/>
    <property type="match status" value="1"/>
</dbReference>
<evidence type="ECO:0008006" key="3">
    <source>
        <dbReference type="Google" id="ProtNLM"/>
    </source>
</evidence>
<reference evidence="1 2" key="2">
    <citation type="submission" date="2018-06" db="EMBL/GenBank/DDBJ databases">
        <title>Metagenomic assembly of (sub)arctic Cyanobacteria and their associated microbiome from non-axenic cultures.</title>
        <authorList>
            <person name="Baurain D."/>
        </authorList>
    </citation>
    <scope>NUCLEOTIDE SEQUENCE [LARGE SCALE GENOMIC DNA]</scope>
    <source>
        <strain evidence="1">ULC066bin1</strain>
    </source>
</reference>
<dbReference type="AlphaFoldDB" id="A0A2W4WAI1"/>
<evidence type="ECO:0000313" key="1">
    <source>
        <dbReference type="EMBL" id="PZO38909.1"/>
    </source>
</evidence>
<proteinExistence type="predicted"/>
<reference evidence="1 2" key="1">
    <citation type="submission" date="2018-04" db="EMBL/GenBank/DDBJ databases">
        <authorList>
            <person name="Go L.Y."/>
            <person name="Mitchell J.A."/>
        </authorList>
    </citation>
    <scope>NUCLEOTIDE SEQUENCE [LARGE SCALE GENOMIC DNA]</scope>
    <source>
        <strain evidence="1">ULC066bin1</strain>
    </source>
</reference>
<evidence type="ECO:0000313" key="2">
    <source>
        <dbReference type="Proteomes" id="UP000249467"/>
    </source>
</evidence>
<dbReference type="InterPro" id="IPR029063">
    <property type="entry name" value="SAM-dependent_MTases_sf"/>
</dbReference>
<dbReference type="Proteomes" id="UP000249467">
    <property type="component" value="Unassembled WGS sequence"/>
</dbReference>
<protein>
    <recommendedName>
        <fullName evidence="3">Methyltransferase type 11 domain-containing protein</fullName>
    </recommendedName>
</protein>
<dbReference type="EMBL" id="QBML01000021">
    <property type="protein sequence ID" value="PZO38909.1"/>
    <property type="molecule type" value="Genomic_DNA"/>
</dbReference>
<dbReference type="SUPFAM" id="SSF53335">
    <property type="entry name" value="S-adenosyl-L-methionine-dependent methyltransferases"/>
    <property type="match status" value="1"/>
</dbReference>